<reference evidence="1 2" key="1">
    <citation type="submission" date="2023-06" db="EMBL/GenBank/DDBJ databases">
        <title>Genome sequence of Methancorpusculaceae sp. Cs1.</title>
        <authorList>
            <person name="Protasov E."/>
            <person name="Platt K."/>
            <person name="Poehlein A."/>
            <person name="Daniel R."/>
            <person name="Brune A."/>
        </authorList>
    </citation>
    <scope>NUCLEOTIDE SEQUENCE [LARGE SCALE GENOMIC DNA]</scope>
    <source>
        <strain evidence="1 2">Cs1</strain>
    </source>
</reference>
<dbReference type="AlphaFoldDB" id="A0AAE4MG48"/>
<sequence length="52" mass="5693">MNLQAILLCRIHCAEITLSCYPPHGLKVSIEIKAYGLIYGLSDVILGLQIPP</sequence>
<name>A0AAE4MG48_9EURY</name>
<accession>A0AAE4MG48</accession>
<evidence type="ECO:0000313" key="2">
    <source>
        <dbReference type="Proteomes" id="UP001283212"/>
    </source>
</evidence>
<gene>
    <name evidence="1" type="ORF">McpCs1_09140</name>
</gene>
<organism evidence="1 2">
    <name type="scientific">Methanorbis rubei</name>
    <dbReference type="NCBI Taxonomy" id="3028300"/>
    <lineage>
        <taxon>Archaea</taxon>
        <taxon>Methanobacteriati</taxon>
        <taxon>Methanobacteriota</taxon>
        <taxon>Stenosarchaea group</taxon>
        <taxon>Methanomicrobia</taxon>
        <taxon>Methanomicrobiales</taxon>
        <taxon>Methanocorpusculaceae</taxon>
        <taxon>Methanorbis</taxon>
    </lineage>
</organism>
<dbReference type="Proteomes" id="UP001283212">
    <property type="component" value="Unassembled WGS sequence"/>
</dbReference>
<evidence type="ECO:0000313" key="1">
    <source>
        <dbReference type="EMBL" id="MDV0443536.1"/>
    </source>
</evidence>
<keyword evidence="2" id="KW-1185">Reference proteome</keyword>
<proteinExistence type="predicted"/>
<dbReference type="EMBL" id="JAWDKB010000003">
    <property type="protein sequence ID" value="MDV0443536.1"/>
    <property type="molecule type" value="Genomic_DNA"/>
</dbReference>
<comment type="caution">
    <text evidence="1">The sequence shown here is derived from an EMBL/GenBank/DDBJ whole genome shotgun (WGS) entry which is preliminary data.</text>
</comment>
<protein>
    <submittedName>
        <fullName evidence="1">Uncharacterized protein</fullName>
    </submittedName>
</protein>